<evidence type="ECO:0000256" key="1">
    <source>
        <dbReference type="ARBA" id="ARBA00008857"/>
    </source>
</evidence>
<dbReference type="PROSITE" id="PS51898">
    <property type="entry name" value="TYR_RECOMBINASE"/>
    <property type="match status" value="1"/>
</dbReference>
<proteinExistence type="inferred from homology"/>
<dbReference type="InterPro" id="IPR013762">
    <property type="entry name" value="Integrase-like_cat_sf"/>
</dbReference>
<sequence>MNSTFKLKDPNSEKETLIYFRSFFSNENKNFIYSTGEKIKPSEWDFEHRQPNDINGRTKRAESHRGIKKQLDRYIGYFTEIVNRYKNIGEHLTTDIIRQRFDEEFKKIKVKEDFFRLYEQFIDEKANDYTGKGISKSTKTRYEHNKNLLLEFQNYSKIKITLGSFNEKTYNKFLKYCIEIKDHSANTIHRDVGLLKTFLYWALNKKYSYNNDFISFKKPPKFRTDEIALNYEQVELIYNYDFSDNKRLERVRDLFVFGCTTGMRFGNYSTISRSDVDGNFIRVIDLKSKSKNLAIPLNSISKAILEKYDYNLPSITNQKMNEYIKEVFKKLEFTDEIKKTMKYGDELVDHKAEFWTRISSHTARRSFITIMKNKRVPDKVIMSYTGHTSLEVFNAYYRPSEDDKINYMNEVFK</sequence>
<name>A0A381FIP8_9FLAO</name>
<evidence type="ECO:0000259" key="4">
    <source>
        <dbReference type="PROSITE" id="PS51898"/>
    </source>
</evidence>
<dbReference type="GO" id="GO:0006310">
    <property type="term" value="P:DNA recombination"/>
    <property type="evidence" value="ECO:0007669"/>
    <property type="project" value="UniProtKB-KW"/>
</dbReference>
<evidence type="ECO:0000256" key="3">
    <source>
        <dbReference type="ARBA" id="ARBA00023172"/>
    </source>
</evidence>
<dbReference type="EMBL" id="UFVR01000004">
    <property type="protein sequence ID" value="SUX46397.1"/>
    <property type="molecule type" value="Genomic_DNA"/>
</dbReference>
<dbReference type="Pfam" id="PF00589">
    <property type="entry name" value="Phage_integrase"/>
    <property type="match status" value="1"/>
</dbReference>
<accession>A0A381FIP8</accession>
<dbReference type="GO" id="GO:0015074">
    <property type="term" value="P:DNA integration"/>
    <property type="evidence" value="ECO:0007669"/>
    <property type="project" value="InterPro"/>
</dbReference>
<dbReference type="GO" id="GO:0003677">
    <property type="term" value="F:DNA binding"/>
    <property type="evidence" value="ECO:0007669"/>
    <property type="project" value="UniProtKB-KW"/>
</dbReference>
<dbReference type="Proteomes" id="UP000254282">
    <property type="component" value="Unassembled WGS sequence"/>
</dbReference>
<dbReference type="PANTHER" id="PTHR30349:SF64">
    <property type="entry name" value="PROPHAGE INTEGRASE INTD-RELATED"/>
    <property type="match status" value="1"/>
</dbReference>
<keyword evidence="3" id="KW-0233">DNA recombination</keyword>
<dbReference type="SUPFAM" id="SSF56349">
    <property type="entry name" value="DNA breaking-rejoining enzymes"/>
    <property type="match status" value="1"/>
</dbReference>
<dbReference type="InterPro" id="IPR011010">
    <property type="entry name" value="DNA_brk_join_enz"/>
</dbReference>
<dbReference type="InterPro" id="IPR002104">
    <property type="entry name" value="Integrase_catalytic"/>
</dbReference>
<dbReference type="PANTHER" id="PTHR30349">
    <property type="entry name" value="PHAGE INTEGRASE-RELATED"/>
    <property type="match status" value="1"/>
</dbReference>
<evidence type="ECO:0000313" key="6">
    <source>
        <dbReference type="Proteomes" id="UP000254282"/>
    </source>
</evidence>
<evidence type="ECO:0000256" key="2">
    <source>
        <dbReference type="ARBA" id="ARBA00023125"/>
    </source>
</evidence>
<dbReference type="InterPro" id="IPR010998">
    <property type="entry name" value="Integrase_recombinase_N"/>
</dbReference>
<dbReference type="AlphaFoldDB" id="A0A381FIP8"/>
<comment type="similarity">
    <text evidence="1">Belongs to the 'phage' integrase family.</text>
</comment>
<dbReference type="RefSeq" id="WP_115620134.1">
    <property type="nucleotide sequence ID" value="NZ_UFVR01000004.1"/>
</dbReference>
<feature type="domain" description="Tyr recombinase" evidence="4">
    <location>
        <begin position="218"/>
        <end position="409"/>
    </location>
</feature>
<reference evidence="5 6" key="1">
    <citation type="submission" date="2018-06" db="EMBL/GenBank/DDBJ databases">
        <authorList>
            <consortium name="Pathogen Informatics"/>
            <person name="Doyle S."/>
        </authorList>
    </citation>
    <scope>NUCLEOTIDE SEQUENCE [LARGE SCALE GENOMIC DNA]</scope>
    <source>
        <strain evidence="5 6">NCTC13532</strain>
    </source>
</reference>
<evidence type="ECO:0000313" key="5">
    <source>
        <dbReference type="EMBL" id="SUX46397.1"/>
    </source>
</evidence>
<keyword evidence="2" id="KW-0238">DNA-binding</keyword>
<dbReference type="InterPro" id="IPR050090">
    <property type="entry name" value="Tyrosine_recombinase_XerCD"/>
</dbReference>
<gene>
    <name evidence="5" type="ORF">NCTC13532_01930</name>
</gene>
<protein>
    <submittedName>
        <fullName evidence="5">Site-specific tyrosine recombinase XerC</fullName>
    </submittedName>
</protein>
<dbReference type="Gene3D" id="1.10.150.130">
    <property type="match status" value="1"/>
</dbReference>
<organism evidence="5 6">
    <name type="scientific">Chryseobacterium indoltheticum</name>
    <dbReference type="NCBI Taxonomy" id="254"/>
    <lineage>
        <taxon>Bacteria</taxon>
        <taxon>Pseudomonadati</taxon>
        <taxon>Bacteroidota</taxon>
        <taxon>Flavobacteriia</taxon>
        <taxon>Flavobacteriales</taxon>
        <taxon>Weeksellaceae</taxon>
        <taxon>Chryseobacterium group</taxon>
        <taxon>Chryseobacterium</taxon>
    </lineage>
</organism>
<dbReference type="Gene3D" id="1.10.443.10">
    <property type="entry name" value="Intergrase catalytic core"/>
    <property type="match status" value="1"/>
</dbReference>